<evidence type="ECO:0000256" key="17">
    <source>
        <dbReference type="HAMAP-Rule" id="MF_01965"/>
    </source>
</evidence>
<name>A0A3S3U856_9RHOB</name>
<keyword evidence="6 17" id="KW-0547">Nucleotide-binding</keyword>
<dbReference type="GO" id="GO:0052855">
    <property type="term" value="F:ADP-dependent NAD(P)H-hydrate dehydratase activity"/>
    <property type="evidence" value="ECO:0007669"/>
    <property type="project" value="UniProtKB-UniRule"/>
</dbReference>
<keyword evidence="7 17" id="KW-0067">ATP-binding</keyword>
<dbReference type="Pfam" id="PF03853">
    <property type="entry name" value="YjeF_N"/>
    <property type="match status" value="1"/>
</dbReference>
<feature type="binding site" evidence="17">
    <location>
        <begin position="394"/>
        <end position="398"/>
    </location>
    <ligand>
        <name>AMP</name>
        <dbReference type="ChEBI" id="CHEBI:456215"/>
    </ligand>
</feature>
<dbReference type="PIRSF" id="PIRSF017184">
    <property type="entry name" value="Nnr"/>
    <property type="match status" value="1"/>
</dbReference>
<keyword evidence="9 18" id="KW-0630">Potassium</keyword>
<comment type="catalytic activity">
    <reaction evidence="16 17 18">
        <text>(6S)-NADPHX + ADP = AMP + phosphate + NADPH + H(+)</text>
        <dbReference type="Rhea" id="RHEA:32235"/>
        <dbReference type="ChEBI" id="CHEBI:15378"/>
        <dbReference type="ChEBI" id="CHEBI:43474"/>
        <dbReference type="ChEBI" id="CHEBI:57783"/>
        <dbReference type="ChEBI" id="CHEBI:64076"/>
        <dbReference type="ChEBI" id="CHEBI:456215"/>
        <dbReference type="ChEBI" id="CHEBI:456216"/>
        <dbReference type="EC" id="4.2.1.136"/>
    </reaction>
</comment>
<keyword evidence="10 17" id="KW-0520">NAD</keyword>
<evidence type="ECO:0000256" key="6">
    <source>
        <dbReference type="ARBA" id="ARBA00022741"/>
    </source>
</evidence>
<dbReference type="GO" id="GO:0046496">
    <property type="term" value="P:nicotinamide nucleotide metabolic process"/>
    <property type="evidence" value="ECO:0007669"/>
    <property type="project" value="UniProtKB-UniRule"/>
</dbReference>
<dbReference type="CDD" id="cd01171">
    <property type="entry name" value="YXKO-related"/>
    <property type="match status" value="1"/>
</dbReference>
<feature type="binding site" evidence="17">
    <location>
        <position position="362"/>
    </location>
    <ligand>
        <name>(6S)-NADPHX</name>
        <dbReference type="ChEBI" id="CHEBI:64076"/>
    </ligand>
</feature>
<dbReference type="InterPro" id="IPR017953">
    <property type="entry name" value="Carbohydrate_kinase_pred_CS"/>
</dbReference>
<evidence type="ECO:0000256" key="15">
    <source>
        <dbReference type="ARBA" id="ARBA00048238"/>
    </source>
</evidence>
<evidence type="ECO:0000256" key="10">
    <source>
        <dbReference type="ARBA" id="ARBA00023027"/>
    </source>
</evidence>
<comment type="cofactor">
    <cofactor evidence="17">
        <name>Mg(2+)</name>
        <dbReference type="ChEBI" id="CHEBI:18420"/>
    </cofactor>
</comment>
<comment type="similarity">
    <text evidence="4 18">In the C-terminal section; belongs to the NnrD/CARKD family.</text>
</comment>
<keyword evidence="11 18" id="KW-0413">Isomerase</keyword>
<dbReference type="Gene3D" id="3.40.50.10260">
    <property type="entry name" value="YjeF N-terminal domain"/>
    <property type="match status" value="1"/>
</dbReference>
<keyword evidence="22" id="KW-1185">Reference proteome</keyword>
<comment type="cofactor">
    <cofactor evidence="18">
        <name>K(+)</name>
        <dbReference type="ChEBI" id="CHEBI:29103"/>
    </cofactor>
    <text evidence="18">Binds 1 potassium ion per subunit.</text>
</comment>
<evidence type="ECO:0000256" key="4">
    <source>
        <dbReference type="ARBA" id="ARBA00009524"/>
    </source>
</evidence>
<evidence type="ECO:0000256" key="7">
    <source>
        <dbReference type="ARBA" id="ARBA00022840"/>
    </source>
</evidence>
<evidence type="ECO:0000256" key="1">
    <source>
        <dbReference type="ARBA" id="ARBA00000013"/>
    </source>
</evidence>
<dbReference type="PROSITE" id="PS51383">
    <property type="entry name" value="YJEF_C_3"/>
    <property type="match status" value="1"/>
</dbReference>
<keyword evidence="8 17" id="KW-0521">NADP</keyword>
<dbReference type="SUPFAM" id="SSF64153">
    <property type="entry name" value="YjeF N-terminal domain-like"/>
    <property type="match status" value="1"/>
</dbReference>
<comment type="function">
    <text evidence="14 18">Bifunctional enzyme that catalyzes the epimerization of the S- and R-forms of NAD(P)HX and the dehydration of the S-form of NAD(P)HX at the expense of ADP, which is converted to AMP. This allows the repair of both epimers of NAD(P)HX, a damaged form of NAD(P)H that is a result of enzymatic or heat-dependent hydration.</text>
</comment>
<dbReference type="SUPFAM" id="SSF53613">
    <property type="entry name" value="Ribokinase-like"/>
    <property type="match status" value="1"/>
</dbReference>
<keyword evidence="5 18" id="KW-0479">Metal-binding</keyword>
<evidence type="ECO:0000256" key="12">
    <source>
        <dbReference type="ARBA" id="ARBA00023239"/>
    </source>
</evidence>
<dbReference type="InterPro" id="IPR000631">
    <property type="entry name" value="CARKD"/>
</dbReference>
<dbReference type="GO" id="GO:0046872">
    <property type="term" value="F:metal ion binding"/>
    <property type="evidence" value="ECO:0007669"/>
    <property type="project" value="UniProtKB-UniRule"/>
</dbReference>
<dbReference type="OrthoDB" id="9806925at2"/>
<dbReference type="GO" id="GO:0005524">
    <property type="term" value="F:ATP binding"/>
    <property type="evidence" value="ECO:0007669"/>
    <property type="project" value="UniProtKB-UniRule"/>
</dbReference>
<comment type="subunit">
    <text evidence="17">Homotetramer.</text>
</comment>
<comment type="caution">
    <text evidence="21">The sequence shown here is derived from an EMBL/GenBank/DDBJ whole genome shotgun (WGS) entry which is preliminary data.</text>
</comment>
<comment type="catalytic activity">
    <reaction evidence="15 17 18">
        <text>(6S)-NADHX + ADP = AMP + phosphate + NADH + H(+)</text>
        <dbReference type="Rhea" id="RHEA:32223"/>
        <dbReference type="ChEBI" id="CHEBI:15378"/>
        <dbReference type="ChEBI" id="CHEBI:43474"/>
        <dbReference type="ChEBI" id="CHEBI:57945"/>
        <dbReference type="ChEBI" id="CHEBI:64074"/>
        <dbReference type="ChEBI" id="CHEBI:456215"/>
        <dbReference type="ChEBI" id="CHEBI:456216"/>
        <dbReference type="EC" id="4.2.1.136"/>
    </reaction>
</comment>
<dbReference type="Proteomes" id="UP000287168">
    <property type="component" value="Unassembled WGS sequence"/>
</dbReference>
<evidence type="ECO:0000256" key="16">
    <source>
        <dbReference type="ARBA" id="ARBA00049209"/>
    </source>
</evidence>
<sequence length="493" mass="50980">MTPHSYLLTTAQRQQARQRAFASGISATDLLEADGRAAAHELRRRWSARKVTVLCGPSVTGARGFTCARHLAEAGFTVRIAVPGAAESASDPAGELSKFWSIPVETLNSTVIGGADLFVDALAGAGSLPSLLPEIRAALARRPLIALDIPCGVDPDNGAVTFDMKADLTIAFGSKSPGHLLLPGRLHCGEVVVVEGGLSDALAIPTEPATFENIPALWIQQFPWPKAEGHKFNRGHALICGGWPMTGAARLAARACARAGAGITTLAAPSEAMMIYAISLESMIVHPISLPNDFTKLIATSRFSGALIGPGAEADEDTRSRTLELLRTGRPLVIDAGALSAFSDAPEDLYAAICGSCVLTPHDGEFSRLFDTGGDKLIRARRAAARSGAVVVLKGADTVIADPDGRVVINGNAPPTLGTAGAGDVLAGLITGLLSQGMAAFPAACAAVWLHGEAAEAFGPGLIAEDLPEMLPRVLLSLLNMAHPAAALDQGAV</sequence>
<feature type="domain" description="YjeF N-terminal" evidence="20">
    <location>
        <begin position="13"/>
        <end position="204"/>
    </location>
</feature>
<feature type="binding site" evidence="17">
    <location>
        <position position="248"/>
    </location>
    <ligand>
        <name>(6S)-NADPHX</name>
        <dbReference type="ChEBI" id="CHEBI:64076"/>
    </ligand>
</feature>
<dbReference type="PROSITE" id="PS51385">
    <property type="entry name" value="YJEF_N"/>
    <property type="match status" value="1"/>
</dbReference>
<dbReference type="AlphaFoldDB" id="A0A3S3U856"/>
<accession>A0A3S3U856</accession>
<organism evidence="21 22">
    <name type="scientific">Falsigemmobacter intermedius</name>
    <dbReference type="NCBI Taxonomy" id="1553448"/>
    <lineage>
        <taxon>Bacteria</taxon>
        <taxon>Pseudomonadati</taxon>
        <taxon>Pseudomonadota</taxon>
        <taxon>Alphaproteobacteria</taxon>
        <taxon>Rhodobacterales</taxon>
        <taxon>Paracoccaceae</taxon>
        <taxon>Falsigemmobacter</taxon>
    </lineage>
</organism>
<dbReference type="EC" id="4.2.1.136" evidence="17"/>
<keyword evidence="12 17" id="KW-0456">Lyase</keyword>
<evidence type="ECO:0000259" key="20">
    <source>
        <dbReference type="PROSITE" id="PS51385"/>
    </source>
</evidence>
<feature type="binding site" evidence="17">
    <location>
        <position position="423"/>
    </location>
    <ligand>
        <name>AMP</name>
        <dbReference type="ChEBI" id="CHEBI:456215"/>
    </ligand>
</feature>
<evidence type="ECO:0000256" key="11">
    <source>
        <dbReference type="ARBA" id="ARBA00023235"/>
    </source>
</evidence>
<dbReference type="NCBIfam" id="TIGR00196">
    <property type="entry name" value="yjeF_cterm"/>
    <property type="match status" value="1"/>
</dbReference>
<dbReference type="InterPro" id="IPR030677">
    <property type="entry name" value="Nnr"/>
</dbReference>
<feature type="domain" description="YjeF C-terminal" evidence="19">
    <location>
        <begin position="214"/>
        <end position="478"/>
    </location>
</feature>
<keyword evidence="13" id="KW-0511">Multifunctional enzyme</keyword>
<dbReference type="InterPro" id="IPR036652">
    <property type="entry name" value="YjeF_N_dom_sf"/>
</dbReference>
<dbReference type="Pfam" id="PF01256">
    <property type="entry name" value="Carb_kinase"/>
    <property type="match status" value="1"/>
</dbReference>
<comment type="catalytic activity">
    <reaction evidence="2 18">
        <text>(6R)-NADPHX = (6S)-NADPHX</text>
        <dbReference type="Rhea" id="RHEA:32227"/>
        <dbReference type="ChEBI" id="CHEBI:64076"/>
        <dbReference type="ChEBI" id="CHEBI:64077"/>
        <dbReference type="EC" id="5.1.99.6"/>
    </reaction>
</comment>
<dbReference type="PANTHER" id="PTHR12592">
    <property type="entry name" value="ATP-DEPENDENT (S)-NAD(P)H-HYDRATE DEHYDRATASE FAMILY MEMBER"/>
    <property type="match status" value="1"/>
</dbReference>
<comment type="similarity">
    <text evidence="17">Belongs to the NnrD/CARKD family.</text>
</comment>
<evidence type="ECO:0000313" key="21">
    <source>
        <dbReference type="EMBL" id="RWY36409.1"/>
    </source>
</evidence>
<gene>
    <name evidence="17" type="primary">nnrD</name>
    <name evidence="21" type="ORF">EP867_17990</name>
</gene>
<dbReference type="Gene3D" id="3.40.1190.20">
    <property type="match status" value="1"/>
</dbReference>
<evidence type="ECO:0000256" key="14">
    <source>
        <dbReference type="ARBA" id="ARBA00025153"/>
    </source>
</evidence>
<evidence type="ECO:0000256" key="8">
    <source>
        <dbReference type="ARBA" id="ARBA00022857"/>
    </source>
</evidence>
<evidence type="ECO:0000313" key="22">
    <source>
        <dbReference type="Proteomes" id="UP000287168"/>
    </source>
</evidence>
<dbReference type="InterPro" id="IPR029056">
    <property type="entry name" value="Ribokinase-like"/>
</dbReference>
<evidence type="ECO:0000256" key="13">
    <source>
        <dbReference type="ARBA" id="ARBA00023268"/>
    </source>
</evidence>
<evidence type="ECO:0000259" key="19">
    <source>
        <dbReference type="PROSITE" id="PS51383"/>
    </source>
</evidence>
<feature type="binding site" evidence="17">
    <location>
        <position position="424"/>
    </location>
    <ligand>
        <name>(6S)-NADPHX</name>
        <dbReference type="ChEBI" id="CHEBI:64076"/>
    </ligand>
</feature>
<reference evidence="21 22" key="1">
    <citation type="journal article" date="2015" name="Int. J. Syst. Evol. Microbiol.">
        <title>Gemmobacter intermedius sp. nov., isolated from a white stork (Ciconia ciconia).</title>
        <authorList>
            <person name="Kampfer P."/>
            <person name="Jerzak L."/>
            <person name="Wilharm G."/>
            <person name="Golke J."/>
            <person name="Busse H.J."/>
            <person name="Glaeser S.P."/>
        </authorList>
    </citation>
    <scope>NUCLEOTIDE SEQUENCE [LARGE SCALE GENOMIC DNA]</scope>
    <source>
        <strain evidence="21 22">119/4</strain>
    </source>
</reference>
<dbReference type="GO" id="GO:0052856">
    <property type="term" value="F:NAD(P)HX epimerase activity"/>
    <property type="evidence" value="ECO:0007669"/>
    <property type="project" value="UniProtKB-EC"/>
</dbReference>
<evidence type="ECO:0000256" key="3">
    <source>
        <dbReference type="ARBA" id="ARBA00006001"/>
    </source>
</evidence>
<dbReference type="PROSITE" id="PS01050">
    <property type="entry name" value="YJEF_C_2"/>
    <property type="match status" value="1"/>
</dbReference>
<evidence type="ECO:0000256" key="5">
    <source>
        <dbReference type="ARBA" id="ARBA00022723"/>
    </source>
</evidence>
<comment type="catalytic activity">
    <reaction evidence="1 18">
        <text>(6R)-NADHX = (6S)-NADHX</text>
        <dbReference type="Rhea" id="RHEA:32215"/>
        <dbReference type="ChEBI" id="CHEBI:64074"/>
        <dbReference type="ChEBI" id="CHEBI:64075"/>
        <dbReference type="EC" id="5.1.99.6"/>
    </reaction>
</comment>
<dbReference type="PANTHER" id="PTHR12592:SF0">
    <property type="entry name" value="ATP-DEPENDENT (S)-NAD(P)H-HYDRATE DEHYDRATASE"/>
    <property type="match status" value="1"/>
</dbReference>
<dbReference type="InterPro" id="IPR004443">
    <property type="entry name" value="YjeF_N_dom"/>
</dbReference>
<evidence type="ECO:0000256" key="18">
    <source>
        <dbReference type="PIRNR" id="PIRNR017184"/>
    </source>
</evidence>
<dbReference type="GO" id="GO:0110051">
    <property type="term" value="P:metabolite repair"/>
    <property type="evidence" value="ECO:0007669"/>
    <property type="project" value="TreeGrafter"/>
</dbReference>
<dbReference type="RefSeq" id="WP_128490844.1">
    <property type="nucleotide sequence ID" value="NZ_JBHLXB010000024.1"/>
</dbReference>
<evidence type="ECO:0000256" key="2">
    <source>
        <dbReference type="ARBA" id="ARBA00000909"/>
    </source>
</evidence>
<comment type="function">
    <text evidence="17">Catalyzes the dehydration of the S-form of NAD(P)HX at the expense of ADP, which is converted to AMP. Together with NAD(P)HX epimerase, which catalyzes the epimerization of the S- and R-forms, the enzyme allows the repair of both epimers of NAD(P)HX, a damaged form of NAD(P)H that is a result of enzymatic or heat-dependent hydration.</text>
</comment>
<dbReference type="HAMAP" id="MF_01965">
    <property type="entry name" value="NADHX_dehydratase"/>
    <property type="match status" value="1"/>
</dbReference>
<evidence type="ECO:0000256" key="9">
    <source>
        <dbReference type="ARBA" id="ARBA00022958"/>
    </source>
</evidence>
<proteinExistence type="inferred from homology"/>
<feature type="binding site" evidence="17">
    <location>
        <position position="311"/>
    </location>
    <ligand>
        <name>(6S)-NADPHX</name>
        <dbReference type="ChEBI" id="CHEBI:64076"/>
    </ligand>
</feature>
<protein>
    <recommendedName>
        <fullName evidence="17">ADP-dependent (S)-NAD(P)H-hydrate dehydratase</fullName>
        <ecNumber evidence="17">4.2.1.136</ecNumber>
    </recommendedName>
    <alternativeName>
        <fullName evidence="17">ADP-dependent NAD(P)HX dehydratase</fullName>
    </alternativeName>
</protein>
<comment type="similarity">
    <text evidence="3 18">In the N-terminal section; belongs to the NnrE/AIBP family.</text>
</comment>
<dbReference type="EMBL" id="SBLC01000059">
    <property type="protein sequence ID" value="RWY36409.1"/>
    <property type="molecule type" value="Genomic_DNA"/>
</dbReference>